<evidence type="ECO:0000313" key="1">
    <source>
        <dbReference type="EMBL" id="SUZ57753.1"/>
    </source>
</evidence>
<name>A0A381NW99_9ZZZZ</name>
<protein>
    <submittedName>
        <fullName evidence="1">Uncharacterized protein</fullName>
    </submittedName>
</protein>
<dbReference type="EMBL" id="UINC01000577">
    <property type="protein sequence ID" value="SUZ57753.1"/>
    <property type="molecule type" value="Genomic_DNA"/>
</dbReference>
<accession>A0A381NW99</accession>
<dbReference type="AlphaFoldDB" id="A0A381NW99"/>
<proteinExistence type="predicted"/>
<reference evidence="1" key="1">
    <citation type="submission" date="2018-05" db="EMBL/GenBank/DDBJ databases">
        <authorList>
            <person name="Lanie J.A."/>
            <person name="Ng W.-L."/>
            <person name="Kazmierczak K.M."/>
            <person name="Andrzejewski T.M."/>
            <person name="Davidsen T.M."/>
            <person name="Wayne K.J."/>
            <person name="Tettelin H."/>
            <person name="Glass J.I."/>
            <person name="Rusch D."/>
            <person name="Podicherti R."/>
            <person name="Tsui H.-C.T."/>
            <person name="Winkler M.E."/>
        </authorList>
    </citation>
    <scope>NUCLEOTIDE SEQUENCE</scope>
</reference>
<gene>
    <name evidence="1" type="ORF">METZ01_LOCUS10607</name>
</gene>
<sequence>MSAPATKDFSPEPDIIIAKYPLLFFSNAFRQLPISLIVA</sequence>
<organism evidence="1">
    <name type="scientific">marine metagenome</name>
    <dbReference type="NCBI Taxonomy" id="408172"/>
    <lineage>
        <taxon>unclassified sequences</taxon>
        <taxon>metagenomes</taxon>
        <taxon>ecological metagenomes</taxon>
    </lineage>
</organism>